<sequence>MNKDINKNNKFDHLTTVTKGVLGMIPVGGSLLSEIAGSIIPNQRLDRFGEFLKALEQRLSLIEEKVLAEQVSNHECIDLFEEAFIHASRAMSQVKRGYIADILANGISAERIEYSNSKVLLKLIAELNEQEIIFLKFYANSGANKDENFYERHKKVIQRIHVHITSPQQDVDRAAIQSSYREHLERLGLVKRRFKIDKKTGLPKFNTQGEPEYSNPRITNLGSLLLKNINILS</sequence>
<proteinExistence type="predicted"/>
<reference evidence="1" key="1">
    <citation type="submission" date="2021-03" db="EMBL/GenBank/DDBJ databases">
        <authorList>
            <person name="Wang G."/>
        </authorList>
    </citation>
    <scope>NUCLEOTIDE SEQUENCE</scope>
    <source>
        <strain evidence="1">KCTC 12899</strain>
    </source>
</reference>
<dbReference type="EMBL" id="JAFREP010000005">
    <property type="protein sequence ID" value="MBO1318321.1"/>
    <property type="molecule type" value="Genomic_DNA"/>
</dbReference>
<evidence type="ECO:0000313" key="2">
    <source>
        <dbReference type="Proteomes" id="UP000664417"/>
    </source>
</evidence>
<protein>
    <submittedName>
        <fullName evidence="1">Uncharacterized protein</fullName>
    </submittedName>
</protein>
<organism evidence="1 2">
    <name type="scientific">Acanthopleuribacter pedis</name>
    <dbReference type="NCBI Taxonomy" id="442870"/>
    <lineage>
        <taxon>Bacteria</taxon>
        <taxon>Pseudomonadati</taxon>
        <taxon>Acidobacteriota</taxon>
        <taxon>Holophagae</taxon>
        <taxon>Acanthopleuribacterales</taxon>
        <taxon>Acanthopleuribacteraceae</taxon>
        <taxon>Acanthopleuribacter</taxon>
    </lineage>
</organism>
<keyword evidence="2" id="KW-1185">Reference proteome</keyword>
<dbReference type="AlphaFoldDB" id="A0A8J7U4I2"/>
<dbReference type="Proteomes" id="UP000664417">
    <property type="component" value="Unassembled WGS sequence"/>
</dbReference>
<gene>
    <name evidence="1" type="ORF">J3U88_07635</name>
</gene>
<comment type="caution">
    <text evidence="1">The sequence shown here is derived from an EMBL/GenBank/DDBJ whole genome shotgun (WGS) entry which is preliminary data.</text>
</comment>
<accession>A0A8J7U4I2</accession>
<name>A0A8J7U4I2_9BACT</name>
<dbReference type="RefSeq" id="WP_207858020.1">
    <property type="nucleotide sequence ID" value="NZ_JAFREP010000005.1"/>
</dbReference>
<evidence type="ECO:0000313" key="1">
    <source>
        <dbReference type="EMBL" id="MBO1318321.1"/>
    </source>
</evidence>